<organism evidence="1 2">
    <name type="scientific">Scylla paramamosain</name>
    <name type="common">Mud crab</name>
    <dbReference type="NCBI Taxonomy" id="85552"/>
    <lineage>
        <taxon>Eukaryota</taxon>
        <taxon>Metazoa</taxon>
        <taxon>Ecdysozoa</taxon>
        <taxon>Arthropoda</taxon>
        <taxon>Crustacea</taxon>
        <taxon>Multicrustacea</taxon>
        <taxon>Malacostraca</taxon>
        <taxon>Eumalacostraca</taxon>
        <taxon>Eucarida</taxon>
        <taxon>Decapoda</taxon>
        <taxon>Pleocyemata</taxon>
        <taxon>Brachyura</taxon>
        <taxon>Eubrachyura</taxon>
        <taxon>Portunoidea</taxon>
        <taxon>Portunidae</taxon>
        <taxon>Portuninae</taxon>
        <taxon>Scylla</taxon>
    </lineage>
</organism>
<keyword evidence="2" id="KW-1185">Reference proteome</keyword>
<dbReference type="Proteomes" id="UP001487740">
    <property type="component" value="Unassembled WGS sequence"/>
</dbReference>
<name>A0AAW0SYM4_SCYPA</name>
<evidence type="ECO:0000313" key="1">
    <source>
        <dbReference type="EMBL" id="KAK8379042.1"/>
    </source>
</evidence>
<dbReference type="AlphaFoldDB" id="A0AAW0SYM4"/>
<comment type="caution">
    <text evidence="1">The sequence shown here is derived from an EMBL/GenBank/DDBJ whole genome shotgun (WGS) entry which is preliminary data.</text>
</comment>
<gene>
    <name evidence="1" type="ORF">O3P69_009648</name>
</gene>
<accession>A0AAW0SYM4</accession>
<proteinExistence type="predicted"/>
<evidence type="ECO:0000313" key="2">
    <source>
        <dbReference type="Proteomes" id="UP001487740"/>
    </source>
</evidence>
<reference evidence="1 2" key="1">
    <citation type="submission" date="2023-03" db="EMBL/GenBank/DDBJ databases">
        <title>High-quality genome of Scylla paramamosain provides insights in environmental adaptation.</title>
        <authorList>
            <person name="Zhang L."/>
        </authorList>
    </citation>
    <scope>NUCLEOTIDE SEQUENCE [LARGE SCALE GENOMIC DNA]</scope>
    <source>
        <strain evidence="1">LZ_2023a</strain>
        <tissue evidence="1">Muscle</tissue>
    </source>
</reference>
<sequence>MQDCINGEDCKYSMVFLCQSSSYSQDEFYFHQAPHSSHDVLPLLSTTQKTTTQCHASQFCVPLKALVRLMPHPCASSHTSLISVMEEGEPVDIRGTGILSVPHTW</sequence>
<protein>
    <submittedName>
        <fullName evidence="1">Uncharacterized protein</fullName>
    </submittedName>
</protein>
<dbReference type="EMBL" id="JARAKH010000044">
    <property type="protein sequence ID" value="KAK8379042.1"/>
    <property type="molecule type" value="Genomic_DNA"/>
</dbReference>